<proteinExistence type="predicted"/>
<sequence length="171" mass="19981">MGCTRSRGPRGFQCLVVRRGPVNPDVIRFGSMHPLREYPPDEYRLEGRIFRDVLARMLRTFFSDVKLQTGTYRYRGFLWHAYTFGYQTALTTTDAKAAFDDCNDTELYVHDEQFDMLWLCPREITLSDTHPCNDTYIFPATYDWLYITTHENARGVGPFFIRNTSGTQYDG</sequence>
<name>A0A5C5YUP2_9BACT</name>
<protein>
    <submittedName>
        <fullName evidence="1">Uncharacterized protein</fullName>
    </submittedName>
</protein>
<dbReference type="AlphaFoldDB" id="A0A5C5YUP2"/>
<organism evidence="1 2">
    <name type="scientific">Novipirellula herctigrandis</name>
    <dbReference type="NCBI Taxonomy" id="2527986"/>
    <lineage>
        <taxon>Bacteria</taxon>
        <taxon>Pseudomonadati</taxon>
        <taxon>Planctomycetota</taxon>
        <taxon>Planctomycetia</taxon>
        <taxon>Pirellulales</taxon>
        <taxon>Pirellulaceae</taxon>
        <taxon>Novipirellula</taxon>
    </lineage>
</organism>
<accession>A0A5C5YUP2</accession>
<dbReference type="InterPro" id="IPR025454">
    <property type="entry name" value="DUF4275"/>
</dbReference>
<reference evidence="1 2" key="1">
    <citation type="submission" date="2019-02" db="EMBL/GenBank/DDBJ databases">
        <title>Deep-cultivation of Planctomycetes and their phenomic and genomic characterization uncovers novel biology.</title>
        <authorList>
            <person name="Wiegand S."/>
            <person name="Jogler M."/>
            <person name="Boedeker C."/>
            <person name="Pinto D."/>
            <person name="Vollmers J."/>
            <person name="Rivas-Marin E."/>
            <person name="Kohn T."/>
            <person name="Peeters S.H."/>
            <person name="Heuer A."/>
            <person name="Rast P."/>
            <person name="Oberbeckmann S."/>
            <person name="Bunk B."/>
            <person name="Jeske O."/>
            <person name="Meyerdierks A."/>
            <person name="Storesund J.E."/>
            <person name="Kallscheuer N."/>
            <person name="Luecker S."/>
            <person name="Lage O.M."/>
            <person name="Pohl T."/>
            <person name="Merkel B.J."/>
            <person name="Hornburger P."/>
            <person name="Mueller R.-W."/>
            <person name="Bruemmer F."/>
            <person name="Labrenz M."/>
            <person name="Spormann A.M."/>
            <person name="Op Den Camp H."/>
            <person name="Overmann J."/>
            <person name="Amann R."/>
            <person name="Jetten M.S.M."/>
            <person name="Mascher T."/>
            <person name="Medema M.H."/>
            <person name="Devos D.P."/>
            <person name="Kaster A.-K."/>
            <person name="Ovreas L."/>
            <person name="Rohde M."/>
            <person name="Galperin M.Y."/>
            <person name="Jogler C."/>
        </authorList>
    </citation>
    <scope>NUCLEOTIDE SEQUENCE [LARGE SCALE GENOMIC DNA]</scope>
    <source>
        <strain evidence="1 2">CA13</strain>
    </source>
</reference>
<dbReference type="EMBL" id="SJPJ01000001">
    <property type="protein sequence ID" value="TWT78685.1"/>
    <property type="molecule type" value="Genomic_DNA"/>
</dbReference>
<dbReference type="Pfam" id="PF14101">
    <property type="entry name" value="DUF4275"/>
    <property type="match status" value="1"/>
</dbReference>
<evidence type="ECO:0000313" key="2">
    <source>
        <dbReference type="Proteomes" id="UP000315010"/>
    </source>
</evidence>
<comment type="caution">
    <text evidence="1">The sequence shown here is derived from an EMBL/GenBank/DDBJ whole genome shotgun (WGS) entry which is preliminary data.</text>
</comment>
<gene>
    <name evidence="1" type="ORF">CA13_00810</name>
</gene>
<keyword evidence="2" id="KW-1185">Reference proteome</keyword>
<evidence type="ECO:0000313" key="1">
    <source>
        <dbReference type="EMBL" id="TWT78685.1"/>
    </source>
</evidence>
<dbReference type="Proteomes" id="UP000315010">
    <property type="component" value="Unassembled WGS sequence"/>
</dbReference>